<proteinExistence type="predicted"/>
<keyword evidence="1" id="KW-1133">Transmembrane helix</keyword>
<evidence type="ECO:0000313" key="3">
    <source>
        <dbReference type="EMBL" id="HCL02515.1"/>
    </source>
</evidence>
<feature type="domain" description="Pyrrolo-quinoline quinone repeat" evidence="2">
    <location>
        <begin position="492"/>
        <end position="581"/>
    </location>
</feature>
<dbReference type="Proteomes" id="UP000262969">
    <property type="component" value="Unassembled WGS sequence"/>
</dbReference>
<protein>
    <submittedName>
        <fullName evidence="3">Pyrrolo-quinoline quinone</fullName>
    </submittedName>
</protein>
<sequence length="585" mass="64977">MNKKKKFTKSITFRILISVLVLIILGTGFYGFKLLVKVKGNIRYLYNYTVNTRGSLPVEQYLDNAKGAEEMVPRATKNTNPSVLSMTSHIQVNGVDVNSYKRPYDLTFSEEYLSEMDQLKGIYTFRGDYYRNHQAYGYANLIEKKFDSDIWSFKTGKVLKSNGVDYWSGNGWTGQPLVVKWDEETKRIMNLYDSAKKKEGLVEVIYPGMDGYVHFLDMDTGEPTRDAINVGMTFKGTGSIHPGGIPMLIMGSGDAQTGVYGECISPRIYIYSLIDGSKLYEFAMNDPIAPRIWHAFDSSAIYHVESDTIICPGENGVLYTLKLNTKYDKVKGTLSIAPSEEVRVVYSAARASEDFHVWGSECSGSVWENYLYLGDNGGVVNCIDLNTMELMWTQDVDDDVNSSILFDKEEDGKKYIYVATTLKYGKNSHNMGEASVYKLNAITGEIVWKKPYEVHSVAGLAGGFLATGIVGKGIVSNSVFYFVSKTPNIDGGYLVALDKRTGEETWRTDLGTDSWSSANMIYTTSGDAYLLQGAYNNKLMLIDAVTGQVVDSIDVGGGIEATAAVYENKIVVGTRNEKIIGVTLR</sequence>
<dbReference type="Gene3D" id="2.40.10.480">
    <property type="match status" value="1"/>
</dbReference>
<dbReference type="PANTHER" id="PTHR34512">
    <property type="entry name" value="CELL SURFACE PROTEIN"/>
    <property type="match status" value="1"/>
</dbReference>
<organism evidence="3 4">
    <name type="scientific">Lachnoclostridium phytofermentans</name>
    <dbReference type="NCBI Taxonomy" id="66219"/>
    <lineage>
        <taxon>Bacteria</taxon>
        <taxon>Bacillati</taxon>
        <taxon>Bacillota</taxon>
        <taxon>Clostridia</taxon>
        <taxon>Lachnospirales</taxon>
        <taxon>Lachnospiraceae</taxon>
    </lineage>
</organism>
<dbReference type="SUPFAM" id="SSF50998">
    <property type="entry name" value="Quinoprotein alcohol dehydrogenase-like"/>
    <property type="match status" value="2"/>
</dbReference>
<dbReference type="InterPro" id="IPR011047">
    <property type="entry name" value="Quinoprotein_ADH-like_sf"/>
</dbReference>
<evidence type="ECO:0000313" key="4">
    <source>
        <dbReference type="Proteomes" id="UP000262969"/>
    </source>
</evidence>
<gene>
    <name evidence="3" type="ORF">DHW61_08890</name>
</gene>
<dbReference type="AlphaFoldDB" id="A0A3D2X7J6"/>
<dbReference type="InterPro" id="IPR015943">
    <property type="entry name" value="WD40/YVTN_repeat-like_dom_sf"/>
</dbReference>
<dbReference type="SMART" id="SM00564">
    <property type="entry name" value="PQQ"/>
    <property type="match status" value="4"/>
</dbReference>
<accession>A0A3D2X7J6</accession>
<name>A0A3D2X7J6_9FIRM</name>
<evidence type="ECO:0000259" key="2">
    <source>
        <dbReference type="Pfam" id="PF13360"/>
    </source>
</evidence>
<dbReference type="PANTHER" id="PTHR34512:SF30">
    <property type="entry name" value="OUTER MEMBRANE PROTEIN ASSEMBLY FACTOR BAMB"/>
    <property type="match status" value="1"/>
</dbReference>
<dbReference type="InterPro" id="IPR018391">
    <property type="entry name" value="PQQ_b-propeller_rpt"/>
</dbReference>
<feature type="transmembrane region" description="Helical" evidence="1">
    <location>
        <begin position="12"/>
        <end position="32"/>
    </location>
</feature>
<dbReference type="Gene3D" id="2.130.10.10">
    <property type="entry name" value="YVTN repeat-like/Quinoprotein amine dehydrogenase"/>
    <property type="match status" value="1"/>
</dbReference>
<reference evidence="3 4" key="1">
    <citation type="journal article" date="2018" name="Nat. Biotechnol.">
        <title>A standardized bacterial taxonomy based on genome phylogeny substantially revises the tree of life.</title>
        <authorList>
            <person name="Parks D.H."/>
            <person name="Chuvochina M."/>
            <person name="Waite D.W."/>
            <person name="Rinke C."/>
            <person name="Skarshewski A."/>
            <person name="Chaumeil P.A."/>
            <person name="Hugenholtz P."/>
        </authorList>
    </citation>
    <scope>NUCLEOTIDE SEQUENCE [LARGE SCALE GENOMIC DNA]</scope>
    <source>
        <strain evidence="3">UBA11728</strain>
    </source>
</reference>
<dbReference type="InterPro" id="IPR002372">
    <property type="entry name" value="PQQ_rpt_dom"/>
</dbReference>
<keyword evidence="1" id="KW-0472">Membrane</keyword>
<evidence type="ECO:0000256" key="1">
    <source>
        <dbReference type="SAM" id="Phobius"/>
    </source>
</evidence>
<keyword evidence="1" id="KW-0812">Transmembrane</keyword>
<comment type="caution">
    <text evidence="3">The sequence shown here is derived from an EMBL/GenBank/DDBJ whole genome shotgun (WGS) entry which is preliminary data.</text>
</comment>
<dbReference type="Pfam" id="PF13360">
    <property type="entry name" value="PQQ_2"/>
    <property type="match status" value="1"/>
</dbReference>
<dbReference type="EMBL" id="DPVV01000292">
    <property type="protein sequence ID" value="HCL02515.1"/>
    <property type="molecule type" value="Genomic_DNA"/>
</dbReference>